<keyword evidence="1 2" id="KW-0694">RNA-binding</keyword>
<proteinExistence type="predicted"/>
<organism evidence="5 6">
    <name type="scientific">Sinocyclocheilus anshuiensis</name>
    <dbReference type="NCBI Taxonomy" id="1608454"/>
    <lineage>
        <taxon>Eukaryota</taxon>
        <taxon>Metazoa</taxon>
        <taxon>Chordata</taxon>
        <taxon>Craniata</taxon>
        <taxon>Vertebrata</taxon>
        <taxon>Euteleostomi</taxon>
        <taxon>Actinopterygii</taxon>
        <taxon>Neopterygii</taxon>
        <taxon>Teleostei</taxon>
        <taxon>Ostariophysi</taxon>
        <taxon>Cypriniformes</taxon>
        <taxon>Cyprinidae</taxon>
        <taxon>Cyprininae</taxon>
        <taxon>Sinocyclocheilus</taxon>
    </lineage>
</organism>
<dbReference type="GO" id="GO:0005634">
    <property type="term" value="C:nucleus"/>
    <property type="evidence" value="ECO:0007669"/>
    <property type="project" value="TreeGrafter"/>
</dbReference>
<dbReference type="GO" id="GO:0005737">
    <property type="term" value="C:cytoplasm"/>
    <property type="evidence" value="ECO:0007669"/>
    <property type="project" value="TreeGrafter"/>
</dbReference>
<dbReference type="Proteomes" id="UP000472260">
    <property type="component" value="Unassembled WGS sequence"/>
</dbReference>
<evidence type="ECO:0000313" key="6">
    <source>
        <dbReference type="Proteomes" id="UP000472260"/>
    </source>
</evidence>
<accession>A0A671PC45</accession>
<sequence>MIFLLVGKTFMELEFFFFPPPYRNAVNGKSNHESRKERPQKRGGGGRFEPYGNPNKRYRVFVSNIPYDVKWQTLKDLMKEKGNSMGMDRMNSGMDRLGGGGMDRMGGLDRMGMDRMDRMSDLDRLGSGFDRMGSGLDRLGPSMDRLGSGLDRMSSSVDRMGPGGFDRLGPSGMDRMSGGMDFASPMGIDRMNTGLDRMGSNFDRMGSGGGPGAGGANARKGCQIFVRNVRHFQFIISCAYADIKMENGKSKGCGVVRFDSPETAERACRTMNGYRLSGREIDVRIDRNA</sequence>
<reference evidence="5" key="1">
    <citation type="submission" date="2025-08" db="UniProtKB">
        <authorList>
            <consortium name="Ensembl"/>
        </authorList>
    </citation>
    <scope>IDENTIFICATION</scope>
</reference>
<dbReference type="GO" id="GO:0003729">
    <property type="term" value="F:mRNA binding"/>
    <property type="evidence" value="ECO:0007669"/>
    <property type="project" value="TreeGrafter"/>
</dbReference>
<reference evidence="5" key="2">
    <citation type="submission" date="2025-09" db="UniProtKB">
        <authorList>
            <consortium name="Ensembl"/>
        </authorList>
    </citation>
    <scope>IDENTIFICATION</scope>
</reference>
<dbReference type="GO" id="GO:1990904">
    <property type="term" value="C:ribonucleoprotein complex"/>
    <property type="evidence" value="ECO:0007669"/>
    <property type="project" value="TreeGrafter"/>
</dbReference>
<feature type="region of interest" description="Disordered" evidence="3">
    <location>
        <begin position="26"/>
        <end position="51"/>
    </location>
</feature>
<evidence type="ECO:0000256" key="2">
    <source>
        <dbReference type="PROSITE-ProRule" id="PRU00176"/>
    </source>
</evidence>
<dbReference type="InterPro" id="IPR050374">
    <property type="entry name" value="RRT5_SRSF_SR"/>
</dbReference>
<evidence type="ECO:0000256" key="3">
    <source>
        <dbReference type="SAM" id="MobiDB-lite"/>
    </source>
</evidence>
<keyword evidence="6" id="KW-1185">Reference proteome</keyword>
<evidence type="ECO:0000259" key="4">
    <source>
        <dbReference type="PROSITE" id="PS50102"/>
    </source>
</evidence>
<dbReference type="AlphaFoldDB" id="A0A671PC45"/>
<dbReference type="PANTHER" id="PTHR23003">
    <property type="entry name" value="RNA RECOGNITION MOTIF RRM DOMAIN CONTAINING PROTEIN"/>
    <property type="match status" value="1"/>
</dbReference>
<dbReference type="PANTHER" id="PTHR23003:SF6">
    <property type="entry name" value="HETEROGENEOUS NUCLEAR RIBONUCLEOPROTEIN M"/>
    <property type="match status" value="1"/>
</dbReference>
<evidence type="ECO:0000313" key="5">
    <source>
        <dbReference type="Ensembl" id="ENSSANP00000053698.1"/>
    </source>
</evidence>
<dbReference type="FunFam" id="3.30.70.330:FF:000034">
    <property type="entry name" value="heterogeneous nuclear ribonucleoprotein M isoform X1"/>
    <property type="match status" value="1"/>
</dbReference>
<name>A0A671PC45_9TELE</name>
<dbReference type="InterPro" id="IPR035979">
    <property type="entry name" value="RBD_domain_sf"/>
</dbReference>
<dbReference type="PROSITE" id="PS50102">
    <property type="entry name" value="RRM"/>
    <property type="match status" value="1"/>
</dbReference>
<protein>
    <recommendedName>
        <fullName evidence="4">RRM domain-containing protein</fullName>
    </recommendedName>
</protein>
<dbReference type="Ensembl" id="ENSSANT00000057101.1">
    <property type="protein sequence ID" value="ENSSANP00000053698.1"/>
    <property type="gene ID" value="ENSSANG00000026732.1"/>
</dbReference>
<gene>
    <name evidence="5" type="primary">hnrnpm</name>
</gene>
<dbReference type="SUPFAM" id="SSF54928">
    <property type="entry name" value="RNA-binding domain, RBD"/>
    <property type="match status" value="2"/>
</dbReference>
<dbReference type="SMART" id="SM00360">
    <property type="entry name" value="RRM"/>
    <property type="match status" value="1"/>
</dbReference>
<evidence type="ECO:0000256" key="1">
    <source>
        <dbReference type="ARBA" id="ARBA00022884"/>
    </source>
</evidence>
<dbReference type="Pfam" id="PF00076">
    <property type="entry name" value="RRM_1"/>
    <property type="match status" value="1"/>
</dbReference>
<feature type="domain" description="RRM" evidence="4">
    <location>
        <begin position="223"/>
        <end position="288"/>
    </location>
</feature>
<dbReference type="Gene3D" id="3.30.70.330">
    <property type="match status" value="2"/>
</dbReference>
<dbReference type="InterPro" id="IPR000504">
    <property type="entry name" value="RRM_dom"/>
</dbReference>
<dbReference type="InterPro" id="IPR012677">
    <property type="entry name" value="Nucleotide-bd_a/b_plait_sf"/>
</dbReference>